<dbReference type="AlphaFoldDB" id="A0A6M0RP95"/>
<evidence type="ECO:0000256" key="1">
    <source>
        <dbReference type="SAM" id="MobiDB-lite"/>
    </source>
</evidence>
<comment type="caution">
    <text evidence="2">The sequence shown here is derived from an EMBL/GenBank/DDBJ whole genome shotgun (WGS) entry which is preliminary data.</text>
</comment>
<sequence length="46" mass="4972">MTLDKALNSMPMPDINCAELGDYQIPDGSATPSDPWQTVTPMMTDA</sequence>
<gene>
    <name evidence="2" type="ORF">DXZ20_21000</name>
</gene>
<organism evidence="2 3">
    <name type="scientific">Adonisia turfae CCMR0081</name>
    <dbReference type="NCBI Taxonomy" id="2292702"/>
    <lineage>
        <taxon>Bacteria</taxon>
        <taxon>Bacillati</taxon>
        <taxon>Cyanobacteriota</taxon>
        <taxon>Adonisia</taxon>
        <taxon>Adonisia turfae</taxon>
    </lineage>
</organism>
<dbReference type="Proteomes" id="UP000481033">
    <property type="component" value="Unassembled WGS sequence"/>
</dbReference>
<dbReference type="EMBL" id="QXHD01000004">
    <property type="protein sequence ID" value="NEZ58077.1"/>
    <property type="molecule type" value="Genomic_DNA"/>
</dbReference>
<accession>A0A6M0RP95</accession>
<name>A0A6M0RP95_9CYAN</name>
<protein>
    <submittedName>
        <fullName evidence="2">Histidine kinase</fullName>
    </submittedName>
</protein>
<feature type="region of interest" description="Disordered" evidence="1">
    <location>
        <begin position="23"/>
        <end position="46"/>
    </location>
</feature>
<keyword evidence="3" id="KW-1185">Reference proteome</keyword>
<keyword evidence="2" id="KW-0808">Transferase</keyword>
<dbReference type="GO" id="GO:0016301">
    <property type="term" value="F:kinase activity"/>
    <property type="evidence" value="ECO:0007669"/>
    <property type="project" value="UniProtKB-KW"/>
</dbReference>
<evidence type="ECO:0000313" key="2">
    <source>
        <dbReference type="EMBL" id="NEZ58077.1"/>
    </source>
</evidence>
<keyword evidence="2" id="KW-0418">Kinase</keyword>
<feature type="non-terminal residue" evidence="2">
    <location>
        <position position="46"/>
    </location>
</feature>
<reference evidence="2 3" key="1">
    <citation type="journal article" date="2020" name="Microb. Ecol.">
        <title>Ecogenomics of the Marine Benthic Filamentous Cyanobacterium Adonisia.</title>
        <authorList>
            <person name="Walter J.M."/>
            <person name="Coutinho F.H."/>
            <person name="Leomil L."/>
            <person name="Hargreaves P.I."/>
            <person name="Campeao M.E."/>
            <person name="Vieira V.V."/>
            <person name="Silva B.S."/>
            <person name="Fistarol G.O."/>
            <person name="Salomon P.S."/>
            <person name="Sawabe T."/>
            <person name="Mino S."/>
            <person name="Hosokawa M."/>
            <person name="Miyashita H."/>
            <person name="Maruyama F."/>
            <person name="van Verk M.C."/>
            <person name="Dutilh B.E."/>
            <person name="Thompson C.C."/>
            <person name="Thompson F.L."/>
        </authorList>
    </citation>
    <scope>NUCLEOTIDE SEQUENCE [LARGE SCALE GENOMIC DNA]</scope>
    <source>
        <strain evidence="2 3">CCMR0081</strain>
    </source>
</reference>
<feature type="compositionally biased region" description="Polar residues" evidence="1">
    <location>
        <begin position="30"/>
        <end position="46"/>
    </location>
</feature>
<evidence type="ECO:0000313" key="3">
    <source>
        <dbReference type="Proteomes" id="UP000481033"/>
    </source>
</evidence>
<proteinExistence type="predicted"/>